<feature type="transmembrane region" description="Helical" evidence="1">
    <location>
        <begin position="98"/>
        <end position="121"/>
    </location>
</feature>
<dbReference type="SUPFAM" id="SSF53474">
    <property type="entry name" value="alpha/beta-Hydrolases"/>
    <property type="match status" value="1"/>
</dbReference>
<protein>
    <recommendedName>
        <fullName evidence="2">Partial AB-hydrolase lipase domain-containing protein</fullName>
    </recommendedName>
</protein>
<dbReference type="Proteomes" id="UP000019384">
    <property type="component" value="Unassembled WGS sequence"/>
</dbReference>
<reference evidence="3" key="2">
    <citation type="submission" date="2014-02" db="EMBL/GenBank/DDBJ databases">
        <title>Complete DNA sequence of /Kuraishia capsulata/ illustrates novel genomic features among budding yeasts (/Saccharomycotina/).</title>
        <authorList>
            <person name="Morales L."/>
            <person name="Noel B."/>
            <person name="Porcel B."/>
            <person name="Marcet-Houben M."/>
            <person name="Hullo M-F."/>
            <person name="Sacerdot C."/>
            <person name="Tekaia F."/>
            <person name="Leh-Louis V."/>
            <person name="Despons L."/>
            <person name="Khanna V."/>
            <person name="Aury J-M."/>
            <person name="Barbe V."/>
            <person name="Couloux A."/>
            <person name="Labadie K."/>
            <person name="Pelletier E."/>
            <person name="Souciet J-L."/>
            <person name="Boekhout T."/>
            <person name="Gabaldon T."/>
            <person name="Wincker P."/>
            <person name="Dujon B."/>
        </authorList>
    </citation>
    <scope>NUCLEOTIDE SEQUENCE</scope>
    <source>
        <strain evidence="3">CBS 1993</strain>
    </source>
</reference>
<evidence type="ECO:0000256" key="1">
    <source>
        <dbReference type="SAM" id="Phobius"/>
    </source>
</evidence>
<evidence type="ECO:0000313" key="4">
    <source>
        <dbReference type="Proteomes" id="UP000019384"/>
    </source>
</evidence>
<proteinExistence type="predicted"/>
<dbReference type="HOGENOM" id="CLU_024238_2_0_1"/>
<dbReference type="OrthoDB" id="6130531at2759"/>
<keyword evidence="4" id="KW-1185">Reference proteome</keyword>
<keyword evidence="1" id="KW-1133">Transmembrane helix</keyword>
<dbReference type="RefSeq" id="XP_022461008.1">
    <property type="nucleotide sequence ID" value="XM_022606147.1"/>
</dbReference>
<dbReference type="Gene3D" id="3.40.50.1820">
    <property type="entry name" value="alpha/beta hydrolase"/>
    <property type="match status" value="1"/>
</dbReference>
<keyword evidence="1" id="KW-0812">Transmembrane</keyword>
<accession>W6MQK9</accession>
<dbReference type="AlphaFoldDB" id="W6MQK9"/>
<sequence>MDDRWTIYERHIKEISKKDVSEIVIQFSRITQQLLKRYSRNSQKPHLFLMNETISLTGFNTNRSDNGSVSVSAADQLLIERSHDEIVRSTALSWLHRIVAWMCTTFFLSILMVLALFHYYYGKISGAGVHSHQSPRTPAYPNAEGKKLARIPDLGYYLNMLNLELLEYRIKTKDGFIITLQRITDPSDRDQLNRRPPVLLVHGLLQSSGSFVTSGEKSLAVFLFRNGFDVWLGNNRCGFVPRNETLSPQDPRMWDWDVKDLAMFDLPAMVDEILKVSAFDKVSLCCHSQGTSQTFLALSEQHGSAINHKITTFIALSPAVFRGALIHQKLFIKFIQGISDSTYKWFFGVHSFMPIMLSVRGLIYKYSIFGLLSYSMFNFLFDWTDTLWDPSLRSQHFLFSPVYVSTKLMAWWLCSQTGGFGSEECILDETQSWFDPARTPPIMLVIPLEDRLVDGEKLKTHMRLNEPRISTTILEIEKYAHLDVLWADDVIEKVGYPILEHLNMCVRNSL</sequence>
<dbReference type="EMBL" id="HG793130">
    <property type="protein sequence ID" value="CDK29019.1"/>
    <property type="molecule type" value="Genomic_DNA"/>
</dbReference>
<evidence type="ECO:0000313" key="3">
    <source>
        <dbReference type="EMBL" id="CDK29019.1"/>
    </source>
</evidence>
<name>W6MQK9_9ASCO</name>
<dbReference type="Pfam" id="PF04083">
    <property type="entry name" value="Abhydro_lipase"/>
    <property type="match status" value="1"/>
</dbReference>
<dbReference type="STRING" id="1382522.W6MQK9"/>
<organism evidence="3 4">
    <name type="scientific">Kuraishia capsulata CBS 1993</name>
    <dbReference type="NCBI Taxonomy" id="1382522"/>
    <lineage>
        <taxon>Eukaryota</taxon>
        <taxon>Fungi</taxon>
        <taxon>Dikarya</taxon>
        <taxon>Ascomycota</taxon>
        <taxon>Saccharomycotina</taxon>
        <taxon>Pichiomycetes</taxon>
        <taxon>Pichiales</taxon>
        <taxon>Pichiaceae</taxon>
        <taxon>Kuraishia</taxon>
    </lineage>
</organism>
<reference evidence="3" key="1">
    <citation type="submission" date="2013-12" db="EMBL/GenBank/DDBJ databases">
        <authorList>
            <person name="Genoscope - CEA"/>
        </authorList>
    </citation>
    <scope>NUCLEOTIDE SEQUENCE</scope>
    <source>
        <strain evidence="3">CBS 1993</strain>
    </source>
</reference>
<dbReference type="GeneID" id="34522396"/>
<keyword evidence="1" id="KW-0472">Membrane</keyword>
<dbReference type="GO" id="GO:0006629">
    <property type="term" value="P:lipid metabolic process"/>
    <property type="evidence" value="ECO:0007669"/>
    <property type="project" value="InterPro"/>
</dbReference>
<feature type="domain" description="Partial AB-hydrolase lipase" evidence="2">
    <location>
        <begin position="156"/>
        <end position="215"/>
    </location>
</feature>
<evidence type="ECO:0000259" key="2">
    <source>
        <dbReference type="Pfam" id="PF04083"/>
    </source>
</evidence>
<dbReference type="InterPro" id="IPR006693">
    <property type="entry name" value="AB_hydrolase_lipase"/>
</dbReference>
<dbReference type="InterPro" id="IPR029058">
    <property type="entry name" value="AB_hydrolase_fold"/>
</dbReference>
<gene>
    <name evidence="3" type="ORF">KUCA_T00005005001</name>
</gene>
<dbReference type="PANTHER" id="PTHR11005">
    <property type="entry name" value="LYSOSOMAL ACID LIPASE-RELATED"/>
    <property type="match status" value="1"/>
</dbReference>